<keyword evidence="1" id="KW-0812">Transmembrane</keyword>
<feature type="transmembrane region" description="Helical" evidence="1">
    <location>
        <begin position="21"/>
        <end position="40"/>
    </location>
</feature>
<accession>A0A4R5PBZ4</accession>
<protein>
    <submittedName>
        <fullName evidence="4">MCE family protein</fullName>
    </submittedName>
</protein>
<dbReference type="PANTHER" id="PTHR33371:SF18">
    <property type="entry name" value="MCE-FAMILY PROTEIN MCE3C"/>
    <property type="match status" value="1"/>
</dbReference>
<gene>
    <name evidence="4" type="ORF">EJ571_09595</name>
</gene>
<dbReference type="EMBL" id="RXLR01000014">
    <property type="protein sequence ID" value="TDH22182.1"/>
    <property type="molecule type" value="Genomic_DNA"/>
</dbReference>
<evidence type="ECO:0000313" key="5">
    <source>
        <dbReference type="Proteomes" id="UP000295627"/>
    </source>
</evidence>
<dbReference type="Pfam" id="PF02470">
    <property type="entry name" value="MlaD"/>
    <property type="match status" value="1"/>
</dbReference>
<feature type="domain" description="Mammalian cell entry C-terminal" evidence="3">
    <location>
        <begin position="126"/>
        <end position="290"/>
    </location>
</feature>
<evidence type="ECO:0000259" key="2">
    <source>
        <dbReference type="Pfam" id="PF02470"/>
    </source>
</evidence>
<name>A0A4R5PBZ4_9MYCO</name>
<dbReference type="NCBIfam" id="TIGR00996">
    <property type="entry name" value="Mtu_fam_mce"/>
    <property type="match status" value="1"/>
</dbReference>
<organism evidence="4 5">
    <name type="scientific">Mycobacteroides franklinii</name>
    <dbReference type="NCBI Taxonomy" id="948102"/>
    <lineage>
        <taxon>Bacteria</taxon>
        <taxon>Bacillati</taxon>
        <taxon>Actinomycetota</taxon>
        <taxon>Actinomycetes</taxon>
        <taxon>Mycobacteriales</taxon>
        <taxon>Mycobacteriaceae</taxon>
        <taxon>Mycobacteroides</taxon>
    </lineage>
</organism>
<comment type="caution">
    <text evidence="4">The sequence shown here is derived from an EMBL/GenBank/DDBJ whole genome shotgun (WGS) entry which is preliminary data.</text>
</comment>
<reference evidence="4 5" key="1">
    <citation type="journal article" date="2019" name="Sci. Rep.">
        <title>Extended insight into the Mycobacterium chelonae-abscessus complex through whole genome sequencing of Mycobacterium salmoniphilum outbreak and Mycobacterium salmoniphilum-like strains.</title>
        <authorList>
            <person name="Behra P.R.K."/>
            <person name="Das S."/>
            <person name="Pettersson B.M.F."/>
            <person name="Shirreff L."/>
            <person name="DuCote T."/>
            <person name="Jacobsson K.G."/>
            <person name="Ennis D.G."/>
            <person name="Kirsebom L.A."/>
        </authorList>
    </citation>
    <scope>NUCLEOTIDE SEQUENCE [LARGE SCALE GENOMIC DNA]</scope>
    <source>
        <strain evidence="4 5">DSM 45524</strain>
    </source>
</reference>
<evidence type="ECO:0000313" key="4">
    <source>
        <dbReference type="EMBL" id="TDH22182.1"/>
    </source>
</evidence>
<dbReference type="InterPro" id="IPR052336">
    <property type="entry name" value="MlaD_Phospholipid_Transporter"/>
</dbReference>
<keyword evidence="1" id="KW-0472">Membrane</keyword>
<dbReference type="AlphaFoldDB" id="A0A4R5PBZ4"/>
<dbReference type="InterPro" id="IPR003399">
    <property type="entry name" value="Mce/MlaD"/>
</dbReference>
<sequence length="356" mass="37967">MPSRMSDIQEKDPVRTGIFGIAVVAMLVLVAFGYTSLPFWPQGKKYTGYFADSGGIEPGGNVFVSGIKVGQIKDVSLAGNKVRVDFTVDRTIRLGDQSLAAIRTTTVLGEKSLSVTPAGSGHITEIPLGRTTTPYTLNSALSDLGASAGGIDKAQLDQSLQVITEAMRDATPQLRGALDGVASLSRTLNARDAALEQLLTHAKSVSGILSERAGQVNKLVTDGDQLFAALDERRLAIGELINRIQGLSQQISGFVADNRQEFRPTMEKLNVVLDDLLDRKAHISEALKRLPGYGTALGEVVSSGPGFHVNVYGFPPATLTAVAFDAYFQPGKLPASLSDYLNGLIGERQIMRPKSP</sequence>
<dbReference type="PRINTS" id="PR01782">
    <property type="entry name" value="MCEVIRFACTOR"/>
</dbReference>
<dbReference type="InterPro" id="IPR024516">
    <property type="entry name" value="Mce_C"/>
</dbReference>
<dbReference type="Pfam" id="PF11887">
    <property type="entry name" value="Mce4_CUP1"/>
    <property type="match status" value="1"/>
</dbReference>
<keyword evidence="1" id="KW-1133">Transmembrane helix</keyword>
<evidence type="ECO:0000259" key="3">
    <source>
        <dbReference type="Pfam" id="PF11887"/>
    </source>
</evidence>
<dbReference type="InterPro" id="IPR005693">
    <property type="entry name" value="Mce"/>
</dbReference>
<proteinExistence type="predicted"/>
<dbReference type="PANTHER" id="PTHR33371">
    <property type="entry name" value="INTERMEMBRANE PHOSPHOLIPID TRANSPORT SYSTEM BINDING PROTEIN MLAD-RELATED"/>
    <property type="match status" value="1"/>
</dbReference>
<evidence type="ECO:0000256" key="1">
    <source>
        <dbReference type="SAM" id="Phobius"/>
    </source>
</evidence>
<dbReference type="GO" id="GO:0005576">
    <property type="term" value="C:extracellular region"/>
    <property type="evidence" value="ECO:0007669"/>
    <property type="project" value="TreeGrafter"/>
</dbReference>
<feature type="domain" description="Mce/MlaD" evidence="2">
    <location>
        <begin position="43"/>
        <end position="117"/>
    </location>
</feature>
<dbReference type="Proteomes" id="UP000295627">
    <property type="component" value="Unassembled WGS sequence"/>
</dbReference>